<dbReference type="InterPro" id="IPR006664">
    <property type="entry name" value="OMP_bac"/>
</dbReference>
<keyword evidence="3" id="KW-0998">Cell outer membrane</keyword>
<evidence type="ECO:0000256" key="4">
    <source>
        <dbReference type="PROSITE-ProRule" id="PRU00473"/>
    </source>
</evidence>
<evidence type="ECO:0000256" key="5">
    <source>
        <dbReference type="SAM" id="MobiDB-lite"/>
    </source>
</evidence>
<feature type="chain" id="PRO_5015440841" evidence="6">
    <location>
        <begin position="29"/>
        <end position="369"/>
    </location>
</feature>
<evidence type="ECO:0000313" key="9">
    <source>
        <dbReference type="Proteomes" id="UP000236959"/>
    </source>
</evidence>
<comment type="caution">
    <text evidence="8">The sequence shown here is derived from an EMBL/GenBank/DDBJ whole genome shotgun (WGS) entry which is preliminary data.</text>
</comment>
<evidence type="ECO:0000256" key="1">
    <source>
        <dbReference type="ARBA" id="ARBA00004442"/>
    </source>
</evidence>
<dbReference type="SUPFAM" id="SSF101874">
    <property type="entry name" value="YceI-like"/>
    <property type="match status" value="1"/>
</dbReference>
<dbReference type="Pfam" id="PF04264">
    <property type="entry name" value="YceI"/>
    <property type="match status" value="1"/>
</dbReference>
<evidence type="ECO:0000256" key="3">
    <source>
        <dbReference type="ARBA" id="ARBA00023237"/>
    </source>
</evidence>
<dbReference type="InterPro" id="IPR006665">
    <property type="entry name" value="OmpA-like"/>
</dbReference>
<protein>
    <submittedName>
        <fullName evidence="8">Outer membrane protein OmpA-like peptidoglycan-associated protein</fullName>
    </submittedName>
</protein>
<dbReference type="PRINTS" id="PR01021">
    <property type="entry name" value="OMPADOMAIN"/>
</dbReference>
<gene>
    <name evidence="8" type="ORF">CLV41_101614</name>
</gene>
<dbReference type="GO" id="GO:0009279">
    <property type="term" value="C:cell outer membrane"/>
    <property type="evidence" value="ECO:0007669"/>
    <property type="project" value="UniProtKB-SubCell"/>
</dbReference>
<dbReference type="Pfam" id="PF00691">
    <property type="entry name" value="OmpA"/>
    <property type="match status" value="1"/>
</dbReference>
<dbReference type="PROSITE" id="PS51123">
    <property type="entry name" value="OMPA_2"/>
    <property type="match status" value="1"/>
</dbReference>
<proteinExistence type="predicted"/>
<dbReference type="InterPro" id="IPR007372">
    <property type="entry name" value="Lipid/polyisoprenoid-bd_YceI"/>
</dbReference>
<dbReference type="SMART" id="SM00867">
    <property type="entry name" value="YceI"/>
    <property type="match status" value="1"/>
</dbReference>
<accession>A0A2S3V2F6</accession>
<dbReference type="OrthoDB" id="5525824at2"/>
<dbReference type="PANTHER" id="PTHR30329:SF21">
    <property type="entry name" value="LIPOPROTEIN YIAD-RELATED"/>
    <property type="match status" value="1"/>
</dbReference>
<dbReference type="Gene3D" id="2.40.128.110">
    <property type="entry name" value="Lipid/polyisoprenoid-binding, YceI-like"/>
    <property type="match status" value="1"/>
</dbReference>
<sequence length="369" mass="39464">MNFARSVLPELTLAILAALLLLSSPAGAQENFFERGWTLQPEASSLRFQSVKNLTKVESSGFADFAGTIDESGAASIRIFLDSIDTKIDLRNVRMRFLFFETFQFPEVVITTRIDQSLLTDLPALKRKIIPLTYTLSLHGLSKTLETEVAVTIMSDDLVAVSTTAPISVAASDFGLDGGIQKLEEAADVVIVPSATVSFDFVFSRNGGEGPGAQTAASSTPQPATQPATQPAPQAAAAKALEPEGDFDIEACKGRFEILSRTGNIYFGSGSARLDARSEPLLNSLSDIISRCPGLVIEIGGHTDSDGSAAANIRLSERRAAAVKQYLTLKNIPADRIVSVGYGEARPVAPNGTADGKRRNRRIEFVVVE</sequence>
<dbReference type="PROSITE" id="PS01068">
    <property type="entry name" value="OMPA_1"/>
    <property type="match status" value="1"/>
</dbReference>
<keyword evidence="6" id="KW-0732">Signal</keyword>
<name>A0A2S3V2F6_9HYPH</name>
<dbReference type="Gene3D" id="3.30.1330.60">
    <property type="entry name" value="OmpA-like domain"/>
    <property type="match status" value="1"/>
</dbReference>
<keyword evidence="2 4" id="KW-0472">Membrane</keyword>
<feature type="signal peptide" evidence="6">
    <location>
        <begin position="1"/>
        <end position="28"/>
    </location>
</feature>
<comment type="subcellular location">
    <subcellularLocation>
        <location evidence="1">Cell outer membrane</location>
    </subcellularLocation>
</comment>
<dbReference type="InterPro" id="IPR050330">
    <property type="entry name" value="Bact_OuterMem_StrucFunc"/>
</dbReference>
<feature type="region of interest" description="Disordered" evidence="5">
    <location>
        <begin position="209"/>
        <end position="232"/>
    </location>
</feature>
<dbReference type="EMBL" id="PPCN01000001">
    <property type="protein sequence ID" value="POF34162.1"/>
    <property type="molecule type" value="Genomic_DNA"/>
</dbReference>
<dbReference type="PANTHER" id="PTHR30329">
    <property type="entry name" value="STATOR ELEMENT OF FLAGELLAR MOTOR COMPLEX"/>
    <property type="match status" value="1"/>
</dbReference>
<dbReference type="RefSeq" id="WP_103221498.1">
    <property type="nucleotide sequence ID" value="NZ_PPCN01000001.1"/>
</dbReference>
<feature type="domain" description="OmpA-like" evidence="7">
    <location>
        <begin position="254"/>
        <end position="369"/>
    </location>
</feature>
<feature type="compositionally biased region" description="Low complexity" evidence="5">
    <location>
        <begin position="213"/>
        <end position="232"/>
    </location>
</feature>
<dbReference type="InterPro" id="IPR036737">
    <property type="entry name" value="OmpA-like_sf"/>
</dbReference>
<dbReference type="InterPro" id="IPR036761">
    <property type="entry name" value="TTHA0802/YceI-like_sf"/>
</dbReference>
<keyword evidence="9" id="KW-1185">Reference proteome</keyword>
<evidence type="ECO:0000256" key="6">
    <source>
        <dbReference type="SAM" id="SignalP"/>
    </source>
</evidence>
<dbReference type="CDD" id="cd07185">
    <property type="entry name" value="OmpA_C-like"/>
    <property type="match status" value="1"/>
</dbReference>
<dbReference type="Proteomes" id="UP000236959">
    <property type="component" value="Unassembled WGS sequence"/>
</dbReference>
<reference evidence="8 9" key="1">
    <citation type="submission" date="2018-01" db="EMBL/GenBank/DDBJ databases">
        <title>Genomic Encyclopedia of Archaeal and Bacterial Type Strains, Phase II (KMG-II): from individual species to whole genera.</title>
        <authorList>
            <person name="Goeker M."/>
        </authorList>
    </citation>
    <scope>NUCLEOTIDE SEQUENCE [LARGE SCALE GENOMIC DNA]</scope>
    <source>
        <strain evidence="8 9">DSM 17023</strain>
    </source>
</reference>
<dbReference type="AlphaFoldDB" id="A0A2S3V2F6"/>
<dbReference type="InterPro" id="IPR006690">
    <property type="entry name" value="OMPA-like_CS"/>
</dbReference>
<organism evidence="8 9">
    <name type="scientific">Roseibium marinum</name>
    <dbReference type="NCBI Taxonomy" id="281252"/>
    <lineage>
        <taxon>Bacteria</taxon>
        <taxon>Pseudomonadati</taxon>
        <taxon>Pseudomonadota</taxon>
        <taxon>Alphaproteobacteria</taxon>
        <taxon>Hyphomicrobiales</taxon>
        <taxon>Stappiaceae</taxon>
        <taxon>Roseibium</taxon>
    </lineage>
</organism>
<evidence type="ECO:0000259" key="7">
    <source>
        <dbReference type="PROSITE" id="PS51123"/>
    </source>
</evidence>
<evidence type="ECO:0000313" key="8">
    <source>
        <dbReference type="EMBL" id="POF34162.1"/>
    </source>
</evidence>
<evidence type="ECO:0000256" key="2">
    <source>
        <dbReference type="ARBA" id="ARBA00023136"/>
    </source>
</evidence>
<dbReference type="SUPFAM" id="SSF103088">
    <property type="entry name" value="OmpA-like"/>
    <property type="match status" value="1"/>
</dbReference>